<reference evidence="12" key="1">
    <citation type="journal article" date="2020" name="J. Eukaryot. Microbiol.">
        <title>De novo Sequencing, Assembly and Annotation of the Transcriptome for the Free-Living Testate Amoeba Arcella intermedia.</title>
        <authorList>
            <person name="Ribeiro G.M."/>
            <person name="Porfirio-Sousa A.L."/>
            <person name="Maurer-Alcala X.X."/>
            <person name="Katz L.A."/>
            <person name="Lahr D.J.G."/>
        </authorList>
    </citation>
    <scope>NUCLEOTIDE SEQUENCE</scope>
</reference>
<comment type="subunit">
    <text evidence="10">Homodimer.</text>
</comment>
<dbReference type="InterPro" id="IPR016169">
    <property type="entry name" value="FAD-bd_PCMH_sub2"/>
</dbReference>
<dbReference type="InterPro" id="IPR006094">
    <property type="entry name" value="Oxid_FAD_bind_N"/>
</dbReference>
<dbReference type="InterPro" id="IPR004113">
    <property type="entry name" value="FAD-bd_oxidored_4_C"/>
</dbReference>
<sequence length="589" mass="65779">MSATQDDDELDQRATDKLRWNGWGYEDTEFAISQSGDVYLTGQRYSSAGELPSFRGWVETDLGIDLRVVAPSGPFPSHLPEPTKNEPWVKEAEGNYGKISFDPAERLQHSHGHTAQEIFRLRYGWKPEYRIVDAVVYPREHGDVEKLVALCVKHNVVVIPYGGGTSVTYGLSPPDGERRMIISMDMSLMNKVKWVNKKNMTACIEAGLRGILLAEKLEEYGVTMGHEPDSAEFSTFGGWIATRASGMKKNRYGNIEDLLVNAKLVTPIGVIHKEAPVPRVSCGPDINQIILGSEGTLGVITEGIVKIRPLPEHRIFGAIVFPRFEDGVKFMREVAYHRAQPASLRLVDNEQFRFSQALKPKSTAYFQSIADLLKKKYITQWHGFDVNQMAAATLVFEGTKEEVSSQQKIVYAIAKRYNGVKADAKNGKRGYELTFMIAYLRDFAFQVGMISESFETSVPWSNTYALCQRVKERVRAASRLLKVPGEPFTSCRVTQAYDVGSCVYFYIALQFQGLDDPVHVFSEIEHAARDEIFKAGGSISHHHGVGKHRISFVKQAIGETGISTLQTLKNGIDPKNIFANGNLIDPTSK</sequence>
<dbReference type="PANTHER" id="PTHR46568:SF1">
    <property type="entry name" value="ALKYLDIHYDROXYACETONEPHOSPHATE SYNTHASE, PEROXISOMAL"/>
    <property type="match status" value="1"/>
</dbReference>
<dbReference type="EMBL" id="GIBP01001459">
    <property type="protein sequence ID" value="NDV30428.1"/>
    <property type="molecule type" value="Transcribed_RNA"/>
</dbReference>
<evidence type="ECO:0000256" key="1">
    <source>
        <dbReference type="ARBA" id="ARBA00004670"/>
    </source>
</evidence>
<feature type="binding site" evidence="7">
    <location>
        <position position="441"/>
    </location>
    <ligand>
        <name>substrate</name>
    </ligand>
</feature>
<evidence type="ECO:0000313" key="12">
    <source>
        <dbReference type="EMBL" id="NDV30428.1"/>
    </source>
</evidence>
<dbReference type="Gene3D" id="3.30.43.10">
    <property type="entry name" value="Uridine Diphospho-n-acetylenolpyruvylglucosamine Reductase, domain 2"/>
    <property type="match status" value="1"/>
</dbReference>
<feature type="site" description="Important for enzyme activity" evidence="9">
    <location>
        <position position="345"/>
    </location>
</feature>
<evidence type="ECO:0000256" key="9">
    <source>
        <dbReference type="PIRSR" id="PIRSR625650-4"/>
    </source>
</evidence>
<dbReference type="AlphaFoldDB" id="A0A6B2L0P4"/>
<evidence type="ECO:0000256" key="6">
    <source>
        <dbReference type="PIRSR" id="PIRSR625650-1"/>
    </source>
</evidence>
<dbReference type="Pfam" id="PF01565">
    <property type="entry name" value="FAD_binding_4"/>
    <property type="match status" value="1"/>
</dbReference>
<dbReference type="InterPro" id="IPR016167">
    <property type="entry name" value="FAD-bd_PCMH_sub1"/>
</dbReference>
<keyword evidence="4 10" id="KW-0285">Flavoprotein</keyword>
<dbReference type="Gene3D" id="3.30.465.10">
    <property type="match status" value="1"/>
</dbReference>
<evidence type="ECO:0000256" key="4">
    <source>
        <dbReference type="ARBA" id="ARBA00022630"/>
    </source>
</evidence>
<feature type="active site" description="Proton donor/acceptor" evidence="6">
    <location>
        <position position="504"/>
    </location>
</feature>
<dbReference type="GO" id="GO:0005777">
    <property type="term" value="C:peroxisome"/>
    <property type="evidence" value="ECO:0007669"/>
    <property type="project" value="UniProtKB-SubCell"/>
</dbReference>
<comment type="subcellular location">
    <subcellularLocation>
        <location evidence="10">Peroxisome</location>
    </subcellularLocation>
</comment>
<dbReference type="PROSITE" id="PS51387">
    <property type="entry name" value="FAD_PCMH"/>
    <property type="match status" value="1"/>
</dbReference>
<dbReference type="EC" id="2.5.1.26" evidence="3 10"/>
<dbReference type="Gene3D" id="3.30.160.650">
    <property type="match status" value="1"/>
</dbReference>
<accession>A0A6B2L0P4</accession>
<dbReference type="Pfam" id="PF02913">
    <property type="entry name" value="FAD-oxidase_C"/>
    <property type="match status" value="1"/>
</dbReference>
<dbReference type="Gene3D" id="3.30.300.330">
    <property type="match status" value="1"/>
</dbReference>
<dbReference type="InterPro" id="IPR025650">
    <property type="entry name" value="Alkyl-DHAP_Synthase"/>
</dbReference>
<comment type="pathway">
    <text evidence="1 10">Glycerolipid metabolism; ether lipid biosynthesis.</text>
</comment>
<feature type="binding site" evidence="8">
    <location>
        <begin position="294"/>
        <end position="300"/>
    </location>
    <ligand>
        <name>FAD</name>
        <dbReference type="ChEBI" id="CHEBI:57692"/>
    </ligand>
</feature>
<dbReference type="InterPro" id="IPR016166">
    <property type="entry name" value="FAD-bd_PCMH"/>
</dbReference>
<feature type="binding site" evidence="8">
    <location>
        <begin position="229"/>
        <end position="235"/>
    </location>
    <ligand>
        <name>FAD</name>
        <dbReference type="ChEBI" id="CHEBI:57692"/>
    </ligand>
</feature>
<protein>
    <recommendedName>
        <fullName evidence="3 10">Alkylglycerone-phosphate synthase</fullName>
        <shortName evidence="10">Alkyl-DHAP synthase</shortName>
        <ecNumber evidence="3 10">2.5.1.26</ecNumber>
    </recommendedName>
</protein>
<keyword evidence="10" id="KW-0808">Transferase</keyword>
<comment type="cofactor">
    <cofactor evidence="8 10">
        <name>FAD</name>
        <dbReference type="ChEBI" id="CHEBI:57692"/>
    </cofactor>
</comment>
<evidence type="ECO:0000256" key="7">
    <source>
        <dbReference type="PIRSR" id="PIRSR625650-2"/>
    </source>
</evidence>
<keyword evidence="10" id="KW-0443">Lipid metabolism</keyword>
<comment type="catalytic activity">
    <reaction evidence="10">
        <text>a long chain fatty alcohol + a 1-acylglycerone 3-phosphate = a 1-O-alkylglycerone 3-phosphate + a long-chain fatty acid + H(+)</text>
        <dbReference type="Rhea" id="RHEA:36171"/>
        <dbReference type="ChEBI" id="CHEBI:15378"/>
        <dbReference type="ChEBI" id="CHEBI:17135"/>
        <dbReference type="ChEBI" id="CHEBI:57534"/>
        <dbReference type="ChEBI" id="CHEBI:57560"/>
        <dbReference type="ChEBI" id="CHEBI:73315"/>
        <dbReference type="EC" id="2.5.1.26"/>
    </reaction>
</comment>
<keyword evidence="10" id="KW-0576">Peroxisome</keyword>
<feature type="domain" description="FAD-binding PCMH-type" evidence="11">
    <location>
        <begin position="128"/>
        <end position="310"/>
    </location>
</feature>
<dbReference type="Gene3D" id="1.10.45.10">
    <property type="entry name" value="Vanillyl-alcohol Oxidase, Chain A, domain 4"/>
    <property type="match status" value="1"/>
</dbReference>
<evidence type="ECO:0000259" key="11">
    <source>
        <dbReference type="PROSITE" id="PS51387"/>
    </source>
</evidence>
<comment type="similarity">
    <text evidence="2 10">Belongs to the FAD-binding oxidoreductase/transferase type 4 family.</text>
</comment>
<comment type="function">
    <text evidence="10">Catalyzes the exchange of an acyl for a long-chain alkyl group and the formation of the ether bond in the biosynthesis of ether phospholipids.</text>
</comment>
<evidence type="ECO:0000256" key="10">
    <source>
        <dbReference type="RuleBase" id="RU363113"/>
    </source>
</evidence>
<evidence type="ECO:0000256" key="5">
    <source>
        <dbReference type="ARBA" id="ARBA00022827"/>
    </source>
</evidence>
<feature type="binding site" evidence="8">
    <location>
        <begin position="242"/>
        <end position="245"/>
    </location>
    <ligand>
        <name>FAD</name>
        <dbReference type="ChEBI" id="CHEBI:57692"/>
    </ligand>
</feature>
<keyword evidence="5 8" id="KW-0274">FAD</keyword>
<dbReference type="PANTHER" id="PTHR46568">
    <property type="entry name" value="ALKYLDIHYDROXYACETONEPHOSPHATE SYNTHASE, PEROXISOMAL"/>
    <property type="match status" value="1"/>
</dbReference>
<dbReference type="GO" id="GO:0008609">
    <property type="term" value="F:alkylglycerone-phosphate synthase activity"/>
    <property type="evidence" value="ECO:0007669"/>
    <property type="project" value="UniProtKB-EC"/>
</dbReference>
<dbReference type="InterPro" id="IPR016171">
    <property type="entry name" value="Vanillyl_alc_oxidase_C-sub2"/>
</dbReference>
<organism evidence="12">
    <name type="scientific">Arcella intermedia</name>
    <dbReference type="NCBI Taxonomy" id="1963864"/>
    <lineage>
        <taxon>Eukaryota</taxon>
        <taxon>Amoebozoa</taxon>
        <taxon>Tubulinea</taxon>
        <taxon>Elardia</taxon>
        <taxon>Arcellinida</taxon>
        <taxon>Sphaerothecina</taxon>
        <taxon>Arcellidae</taxon>
        <taxon>Arcella</taxon>
    </lineage>
</organism>
<proteinExistence type="inferred from homology"/>
<evidence type="ECO:0000256" key="2">
    <source>
        <dbReference type="ARBA" id="ARBA00008000"/>
    </source>
</evidence>
<dbReference type="Gene3D" id="3.30.70.3450">
    <property type="match status" value="1"/>
</dbReference>
<dbReference type="InterPro" id="IPR036318">
    <property type="entry name" value="FAD-bd_PCMH-like_sf"/>
</dbReference>
<dbReference type="UniPathway" id="UPA00781"/>
<feature type="binding site" evidence="8">
    <location>
        <begin position="160"/>
        <end position="166"/>
    </location>
    <ligand>
        <name>FAD</name>
        <dbReference type="ChEBI" id="CHEBI:57692"/>
    </ligand>
</feature>
<name>A0A6B2L0P4_9EUKA</name>
<dbReference type="GO" id="GO:0071949">
    <property type="term" value="F:FAD binding"/>
    <property type="evidence" value="ECO:0007669"/>
    <property type="project" value="InterPro"/>
</dbReference>
<dbReference type="GO" id="GO:0008611">
    <property type="term" value="P:ether lipid biosynthetic process"/>
    <property type="evidence" value="ECO:0007669"/>
    <property type="project" value="UniProtKB-UniPathway"/>
</dbReference>
<dbReference type="SUPFAM" id="SSF55103">
    <property type="entry name" value="FAD-linked oxidases, C-terminal domain"/>
    <property type="match status" value="1"/>
</dbReference>
<evidence type="ECO:0000256" key="3">
    <source>
        <dbReference type="ARBA" id="ARBA00012385"/>
    </source>
</evidence>
<dbReference type="InterPro" id="IPR016164">
    <property type="entry name" value="FAD-linked_Oxase-like_C"/>
</dbReference>
<dbReference type="SUPFAM" id="SSF56176">
    <property type="entry name" value="FAD-binding/transporter-associated domain-like"/>
    <property type="match status" value="1"/>
</dbReference>
<keyword evidence="10" id="KW-0444">Lipid biosynthesis</keyword>
<evidence type="ECO:0000256" key="8">
    <source>
        <dbReference type="PIRSR" id="PIRSR625650-3"/>
    </source>
</evidence>